<evidence type="ECO:0000256" key="5">
    <source>
        <dbReference type="ARBA" id="ARBA00022741"/>
    </source>
</evidence>
<organism evidence="13 14">
    <name type="scientific">Anaerocellum danielii</name>
    <dbReference type="NCBI Taxonomy" id="1387557"/>
    <lineage>
        <taxon>Bacteria</taxon>
        <taxon>Bacillati</taxon>
        <taxon>Bacillota</taxon>
        <taxon>Bacillota incertae sedis</taxon>
        <taxon>Caldicellulosiruptorales</taxon>
        <taxon>Caldicellulosiruptoraceae</taxon>
        <taxon>Anaerocellum</taxon>
    </lineage>
</organism>
<dbReference type="Gene3D" id="3.40.50.300">
    <property type="entry name" value="P-loop containing nucleotide triphosphate hydrolases"/>
    <property type="match status" value="2"/>
</dbReference>
<dbReference type="SMART" id="SM00490">
    <property type="entry name" value="HELICc"/>
    <property type="match status" value="1"/>
</dbReference>
<dbReference type="InterPro" id="IPR054712">
    <property type="entry name" value="Cas3-like_dom"/>
</dbReference>
<accession>A0ABZ0TZP8</accession>
<reference evidence="13 14" key="1">
    <citation type="submission" date="2023-12" db="EMBL/GenBank/DDBJ databases">
        <authorList>
            <person name="Manesh M.J.H."/>
            <person name="Bing R.G."/>
            <person name="Willard D.J."/>
            <person name="Kelly R.M."/>
        </authorList>
    </citation>
    <scope>NUCLEOTIDE SEQUENCE [LARGE SCALE GENOMIC DNA]</scope>
    <source>
        <strain evidence="13 14">DSM 8977</strain>
    </source>
</reference>
<keyword evidence="8" id="KW-0067">ATP-binding</keyword>
<sequence>MKKIWAKAYEKEQEKRIVSLLQHTLDVMNAFNVLKNKNEKIKGIFRKDGRLEKSIKVSIFLHDIGKVLPSFQLIAMGNKEYELQDVLYEIPHSLFSLFWINKDKLKMEFGEEYSNYIISAVAYHHWRESFDNYISCSNENLIKLCQKIMAEWRNYLFDNVKEEFKTSSELNSYIQNYIMLNTKWLEGIINGIRFMDFAIPPYKFDYFPLRGELKKEWIFIAGFLQRCDHFASWCEEENEDINKIEIEQIKPEEVKAKISEKIGEKEDAWQINEVEGINKANKNLMLIAPTGSGKTEFAFLWANGEKLFYTLPMRAAVNQIYERAKEIFGEDRTGLLHSDADLYLTENESAGTEAIKTYELAKQLSYPVIISTGDQFFVYALRPPRYEKIFATLSYSSLVIDEIQAYDPKACAIIVKFIEWIYKMGGRFLVMTATLPKFIRDEILSISGLNKENLTEINLYKNWKENCENFYKHKIEIAVLDEEQELLTGEVSKIIQEAKEGKRVLVILNTVKFAQRVYKEIKEKAKEEAFEGAVYLLHSRFTIDDRKKKEDELLKEFQNPRFFSQSDKNEGVGKILVATQVVEASLDIDADVLFTEVCPLDTLVQRMGRVSRRYFCSSGKVINKSNGKIYELSKPFKVYEIGSPDKPNVYVWAFKDHLESGNGKVYPKELIKLSLAWLWKKTKKNDLSDLWQRLESLDSNGKDHDDIIEEKIFKEEFAELLKDNKGKKNESSSIYNKLIKANTWIKQLNKSQIELSEYDKYILVYLFYSALRKDGEYLSKFFETLDILDAGWMSDRKSDAENLFRDISNIQVVPENKLKEFEQEVNKFFSNKKDLSFALFKKDVLSKFVVTKPYEGEKDRVYEKLGKGLEKDTRKILKKWISEIFSSSKKYDNEFGLIVEEND</sequence>
<dbReference type="EMBL" id="CP139957">
    <property type="protein sequence ID" value="WPX08951.1"/>
    <property type="molecule type" value="Genomic_DNA"/>
</dbReference>
<evidence type="ECO:0000256" key="2">
    <source>
        <dbReference type="ARBA" id="ARBA00009046"/>
    </source>
</evidence>
<name>A0ABZ0TZP8_9FIRM</name>
<dbReference type="InterPro" id="IPR006474">
    <property type="entry name" value="Helicase_Cas3_CRISPR-ass_core"/>
</dbReference>
<comment type="similarity">
    <text evidence="10">Belongs to the DEAD box helicase family.</text>
</comment>
<dbReference type="InterPro" id="IPR027417">
    <property type="entry name" value="P-loop_NTPase"/>
</dbReference>
<evidence type="ECO:0000256" key="7">
    <source>
        <dbReference type="ARBA" id="ARBA00022806"/>
    </source>
</evidence>
<comment type="similarity">
    <text evidence="2">In the central section; belongs to the CRISPR-associated helicase Cas3 family.</text>
</comment>
<evidence type="ECO:0000256" key="1">
    <source>
        <dbReference type="ARBA" id="ARBA00006847"/>
    </source>
</evidence>
<dbReference type="NCBIfam" id="TIGR01596">
    <property type="entry name" value="cas3_HD"/>
    <property type="match status" value="1"/>
</dbReference>
<evidence type="ECO:0000256" key="6">
    <source>
        <dbReference type="ARBA" id="ARBA00022801"/>
    </source>
</evidence>
<dbReference type="PROSITE" id="PS51643">
    <property type="entry name" value="HD_CAS3"/>
    <property type="match status" value="1"/>
</dbReference>
<dbReference type="SMART" id="SM00487">
    <property type="entry name" value="DEXDc"/>
    <property type="match status" value="1"/>
</dbReference>
<dbReference type="RefSeq" id="WP_045173524.1">
    <property type="nucleotide sequence ID" value="NZ_CP139957.1"/>
</dbReference>
<evidence type="ECO:0000313" key="14">
    <source>
        <dbReference type="Proteomes" id="UP001322744"/>
    </source>
</evidence>
<dbReference type="PANTHER" id="PTHR47959">
    <property type="entry name" value="ATP-DEPENDENT RNA HELICASE RHLE-RELATED"/>
    <property type="match status" value="1"/>
</dbReference>
<evidence type="ECO:0000256" key="9">
    <source>
        <dbReference type="ARBA" id="ARBA00023118"/>
    </source>
</evidence>
<feature type="domain" description="Helicase ATP-binding" evidence="11">
    <location>
        <begin position="275"/>
        <end position="453"/>
    </location>
</feature>
<keyword evidence="14" id="KW-1185">Reference proteome</keyword>
<dbReference type="InterPro" id="IPR001650">
    <property type="entry name" value="Helicase_C-like"/>
</dbReference>
<keyword evidence="9" id="KW-0051">Antiviral defense</keyword>
<keyword evidence="3" id="KW-0540">Nuclease</keyword>
<evidence type="ECO:0000256" key="4">
    <source>
        <dbReference type="ARBA" id="ARBA00022723"/>
    </source>
</evidence>
<protein>
    <submittedName>
        <fullName evidence="13">CRISPR-associated helicase/endonuclease Cas3</fullName>
    </submittedName>
</protein>
<dbReference type="NCBIfam" id="TIGR01587">
    <property type="entry name" value="cas3_core"/>
    <property type="match status" value="1"/>
</dbReference>
<dbReference type="SUPFAM" id="SSF52540">
    <property type="entry name" value="P-loop containing nucleoside triphosphate hydrolases"/>
    <property type="match status" value="1"/>
</dbReference>
<dbReference type="InterPro" id="IPR006483">
    <property type="entry name" value="CRISPR-assoc_Cas3_HD"/>
</dbReference>
<evidence type="ECO:0000259" key="12">
    <source>
        <dbReference type="PROSITE" id="PS51643"/>
    </source>
</evidence>
<proteinExistence type="inferred from homology"/>
<keyword evidence="7" id="KW-0347">Helicase</keyword>
<keyword evidence="4" id="KW-0479">Metal-binding</keyword>
<dbReference type="CDD" id="cd09641">
    <property type="entry name" value="Cas3''_I"/>
    <property type="match status" value="1"/>
</dbReference>
<dbReference type="InterPro" id="IPR050079">
    <property type="entry name" value="DEAD_box_RNA_helicase"/>
</dbReference>
<keyword evidence="6" id="KW-0378">Hydrolase</keyword>
<evidence type="ECO:0000259" key="11">
    <source>
        <dbReference type="PROSITE" id="PS51192"/>
    </source>
</evidence>
<keyword evidence="5" id="KW-0547">Nucleotide-binding</keyword>
<dbReference type="InterPro" id="IPR038257">
    <property type="entry name" value="CRISPR-assoc_Cas3_HD_sf"/>
</dbReference>
<evidence type="ECO:0000313" key="13">
    <source>
        <dbReference type="EMBL" id="WPX08951.1"/>
    </source>
</evidence>
<dbReference type="PROSITE" id="PS51192">
    <property type="entry name" value="HELICASE_ATP_BIND_1"/>
    <property type="match status" value="1"/>
</dbReference>
<dbReference type="Proteomes" id="UP001322744">
    <property type="component" value="Chromosome"/>
</dbReference>
<dbReference type="InterPro" id="IPR011545">
    <property type="entry name" value="DEAD/DEAH_box_helicase_dom"/>
</dbReference>
<dbReference type="InterPro" id="IPR014001">
    <property type="entry name" value="Helicase_ATP-bd"/>
</dbReference>
<dbReference type="Pfam" id="PF00270">
    <property type="entry name" value="DEAD"/>
    <property type="match status" value="1"/>
</dbReference>
<feature type="domain" description="HD Cas3-type" evidence="12">
    <location>
        <begin position="13"/>
        <end position="230"/>
    </location>
</feature>
<dbReference type="PANTHER" id="PTHR47959:SF16">
    <property type="entry name" value="CRISPR-ASSOCIATED NUCLEASE_HELICASE CAS3-RELATED"/>
    <property type="match status" value="1"/>
</dbReference>
<dbReference type="Gene3D" id="1.10.3210.30">
    <property type="match status" value="1"/>
</dbReference>
<comment type="similarity">
    <text evidence="1">In the N-terminal section; belongs to the CRISPR-associated nuclease Cas3-HD family.</text>
</comment>
<evidence type="ECO:0000256" key="3">
    <source>
        <dbReference type="ARBA" id="ARBA00022722"/>
    </source>
</evidence>
<dbReference type="Pfam" id="PF18019">
    <property type="entry name" value="Cas3_HD"/>
    <property type="match status" value="1"/>
</dbReference>
<evidence type="ECO:0000256" key="8">
    <source>
        <dbReference type="ARBA" id="ARBA00022840"/>
    </source>
</evidence>
<gene>
    <name evidence="13" type="ORF">SOJ16_000114</name>
</gene>
<dbReference type="Pfam" id="PF22590">
    <property type="entry name" value="Cas3-like_C_2"/>
    <property type="match status" value="1"/>
</dbReference>
<evidence type="ECO:0000256" key="10">
    <source>
        <dbReference type="ARBA" id="ARBA00038437"/>
    </source>
</evidence>